<dbReference type="EMBL" id="JAWWNJ010000042">
    <property type="protein sequence ID" value="KAK7019840.1"/>
    <property type="molecule type" value="Genomic_DNA"/>
</dbReference>
<dbReference type="AlphaFoldDB" id="A0AAW0B2E0"/>
<dbReference type="Proteomes" id="UP001362999">
    <property type="component" value="Unassembled WGS sequence"/>
</dbReference>
<sequence>MLYSELQGNSSMRSRVLLVGYGSRFSGCICAQVLHQKSRNKTRSSKNQNFNARPSPVGNIEREDRDFVAQLNVHQPLPFSTKPSDEQHIVFDLRLYLCLRNIAAICSKDQRLERDSESRLLIVPHFRVLALSSSAHPFAQPTLIYNHKSCRTCTNPALRLRCVRISLCVFVVVRSEGKLAAEQRPPMKQEDSLMKTVGKKYAGGAAKKAGSESASYVKDHHEDIEEKAGEEYDKAKAEAEEQFNKAKQTWAKIFPCCG</sequence>
<gene>
    <name evidence="1" type="ORF">R3P38DRAFT_3358554</name>
</gene>
<comment type="caution">
    <text evidence="1">The sequence shown here is derived from an EMBL/GenBank/DDBJ whole genome shotgun (WGS) entry which is preliminary data.</text>
</comment>
<accession>A0AAW0B2E0</accession>
<keyword evidence="2" id="KW-1185">Reference proteome</keyword>
<organism evidence="1 2">
    <name type="scientific">Favolaschia claudopus</name>
    <dbReference type="NCBI Taxonomy" id="2862362"/>
    <lineage>
        <taxon>Eukaryota</taxon>
        <taxon>Fungi</taxon>
        <taxon>Dikarya</taxon>
        <taxon>Basidiomycota</taxon>
        <taxon>Agaricomycotina</taxon>
        <taxon>Agaricomycetes</taxon>
        <taxon>Agaricomycetidae</taxon>
        <taxon>Agaricales</taxon>
        <taxon>Marasmiineae</taxon>
        <taxon>Mycenaceae</taxon>
        <taxon>Favolaschia</taxon>
    </lineage>
</organism>
<protein>
    <submittedName>
        <fullName evidence="1">Uncharacterized protein</fullName>
    </submittedName>
</protein>
<proteinExistence type="predicted"/>
<name>A0AAW0B2E0_9AGAR</name>
<reference evidence="1 2" key="1">
    <citation type="journal article" date="2024" name="J Genomics">
        <title>Draft genome sequencing and assembly of Favolaschia claudopus CIRM-BRFM 2984 isolated from oak limbs.</title>
        <authorList>
            <person name="Navarro D."/>
            <person name="Drula E."/>
            <person name="Chaduli D."/>
            <person name="Cazenave R."/>
            <person name="Ahrendt S."/>
            <person name="Wang J."/>
            <person name="Lipzen A."/>
            <person name="Daum C."/>
            <person name="Barry K."/>
            <person name="Grigoriev I.V."/>
            <person name="Favel A."/>
            <person name="Rosso M.N."/>
            <person name="Martin F."/>
        </authorList>
    </citation>
    <scope>NUCLEOTIDE SEQUENCE [LARGE SCALE GENOMIC DNA]</scope>
    <source>
        <strain evidence="1 2">CIRM-BRFM 2984</strain>
    </source>
</reference>
<evidence type="ECO:0000313" key="2">
    <source>
        <dbReference type="Proteomes" id="UP001362999"/>
    </source>
</evidence>
<evidence type="ECO:0000313" key="1">
    <source>
        <dbReference type="EMBL" id="KAK7019840.1"/>
    </source>
</evidence>